<dbReference type="Proteomes" id="UP000800235">
    <property type="component" value="Unassembled WGS sequence"/>
</dbReference>
<sequence length="125" mass="13179">MLVLAKIIAAFMLASQVSAAAQLSFYYNYVANLNCGGAALNTLPLTTACVDIDAKPQVDMLLLGSKRWVAMKASGMDAGCHVETYQTTDCSGAVYKQAVNDVCIGDDASQSPDYTKIKGAKLVCS</sequence>
<organism evidence="2 3">
    <name type="scientific">Tothia fuscella</name>
    <dbReference type="NCBI Taxonomy" id="1048955"/>
    <lineage>
        <taxon>Eukaryota</taxon>
        <taxon>Fungi</taxon>
        <taxon>Dikarya</taxon>
        <taxon>Ascomycota</taxon>
        <taxon>Pezizomycotina</taxon>
        <taxon>Dothideomycetes</taxon>
        <taxon>Pleosporomycetidae</taxon>
        <taxon>Venturiales</taxon>
        <taxon>Cylindrosympodiaceae</taxon>
        <taxon>Tothia</taxon>
    </lineage>
</organism>
<feature type="signal peptide" evidence="1">
    <location>
        <begin position="1"/>
        <end position="19"/>
    </location>
</feature>
<comment type="caution">
    <text evidence="2">The sequence shown here is derived from an EMBL/GenBank/DDBJ whole genome shotgun (WGS) entry which is preliminary data.</text>
</comment>
<keyword evidence="1" id="KW-0732">Signal</keyword>
<proteinExistence type="predicted"/>
<evidence type="ECO:0000313" key="3">
    <source>
        <dbReference type="Proteomes" id="UP000800235"/>
    </source>
</evidence>
<gene>
    <name evidence="2" type="ORF">EJ08DRAFT_693732</name>
</gene>
<reference evidence="2" key="1">
    <citation type="journal article" date="2020" name="Stud. Mycol.">
        <title>101 Dothideomycetes genomes: a test case for predicting lifestyles and emergence of pathogens.</title>
        <authorList>
            <person name="Haridas S."/>
            <person name="Albert R."/>
            <person name="Binder M."/>
            <person name="Bloem J."/>
            <person name="Labutti K."/>
            <person name="Salamov A."/>
            <person name="Andreopoulos B."/>
            <person name="Baker S."/>
            <person name="Barry K."/>
            <person name="Bills G."/>
            <person name="Bluhm B."/>
            <person name="Cannon C."/>
            <person name="Castanera R."/>
            <person name="Culley D."/>
            <person name="Daum C."/>
            <person name="Ezra D."/>
            <person name="Gonzalez J."/>
            <person name="Henrissat B."/>
            <person name="Kuo A."/>
            <person name="Liang C."/>
            <person name="Lipzen A."/>
            <person name="Lutzoni F."/>
            <person name="Magnuson J."/>
            <person name="Mondo S."/>
            <person name="Nolan M."/>
            <person name="Ohm R."/>
            <person name="Pangilinan J."/>
            <person name="Park H.-J."/>
            <person name="Ramirez L."/>
            <person name="Alfaro M."/>
            <person name="Sun H."/>
            <person name="Tritt A."/>
            <person name="Yoshinaga Y."/>
            <person name="Zwiers L.-H."/>
            <person name="Turgeon B."/>
            <person name="Goodwin S."/>
            <person name="Spatafora J."/>
            <person name="Crous P."/>
            <person name="Grigoriev I."/>
        </authorList>
    </citation>
    <scope>NUCLEOTIDE SEQUENCE</scope>
    <source>
        <strain evidence="2">CBS 130266</strain>
    </source>
</reference>
<evidence type="ECO:0000313" key="2">
    <source>
        <dbReference type="EMBL" id="KAF2434185.1"/>
    </source>
</evidence>
<dbReference type="EMBL" id="MU007017">
    <property type="protein sequence ID" value="KAF2434185.1"/>
    <property type="molecule type" value="Genomic_DNA"/>
</dbReference>
<name>A0A9P4NXF6_9PEZI</name>
<dbReference type="AlphaFoldDB" id="A0A9P4NXF6"/>
<evidence type="ECO:0008006" key="4">
    <source>
        <dbReference type="Google" id="ProtNLM"/>
    </source>
</evidence>
<keyword evidence="3" id="KW-1185">Reference proteome</keyword>
<accession>A0A9P4NXF6</accession>
<protein>
    <recommendedName>
        <fullName evidence="4">Secreted protein</fullName>
    </recommendedName>
</protein>
<feature type="chain" id="PRO_5040349897" description="Secreted protein" evidence="1">
    <location>
        <begin position="20"/>
        <end position="125"/>
    </location>
</feature>
<evidence type="ECO:0000256" key="1">
    <source>
        <dbReference type="SAM" id="SignalP"/>
    </source>
</evidence>